<dbReference type="InterPro" id="IPR014710">
    <property type="entry name" value="RmlC-like_jellyroll"/>
</dbReference>
<organism evidence="1 2">
    <name type="scientific">Gluconacetobacter johannae</name>
    <dbReference type="NCBI Taxonomy" id="112140"/>
    <lineage>
        <taxon>Bacteria</taxon>
        <taxon>Pseudomonadati</taxon>
        <taxon>Pseudomonadota</taxon>
        <taxon>Alphaproteobacteria</taxon>
        <taxon>Acetobacterales</taxon>
        <taxon>Acetobacteraceae</taxon>
        <taxon>Gluconacetobacter</taxon>
    </lineage>
</organism>
<name>A0A7W4J5Q4_9PROT</name>
<accession>A0A7W4J5Q4</accession>
<proteinExistence type="predicted"/>
<evidence type="ECO:0000313" key="1">
    <source>
        <dbReference type="EMBL" id="MBB2175162.1"/>
    </source>
</evidence>
<dbReference type="InterPro" id="IPR011051">
    <property type="entry name" value="RmlC_Cupin_sf"/>
</dbReference>
<dbReference type="RefSeq" id="WP_182941674.1">
    <property type="nucleotide sequence ID" value="NZ_JABEQH010000004.1"/>
</dbReference>
<dbReference type="EMBL" id="JABEQH010000004">
    <property type="protein sequence ID" value="MBB2175162.1"/>
    <property type="molecule type" value="Genomic_DNA"/>
</dbReference>
<reference evidence="1 2" key="1">
    <citation type="submission" date="2020-04" db="EMBL/GenBank/DDBJ databases">
        <title>Description of novel Gluconacetobacter.</title>
        <authorList>
            <person name="Sombolestani A."/>
        </authorList>
    </citation>
    <scope>NUCLEOTIDE SEQUENCE [LARGE SCALE GENOMIC DNA]</scope>
    <source>
        <strain evidence="1 2">LMG 21312</strain>
    </source>
</reference>
<protein>
    <recommendedName>
        <fullName evidence="3">Cupin 2 conserved barrel domain-containing protein</fullName>
    </recommendedName>
</protein>
<comment type="caution">
    <text evidence="1">The sequence shown here is derived from an EMBL/GenBank/DDBJ whole genome shotgun (WGS) entry which is preliminary data.</text>
</comment>
<sequence>MKHHKLDEMVKGWFVGAFVPSCLATDQCEVAIKRYAVGEKEDQHHHKVATEITAIVSGRVMMFEREWQAGDIITIEPGEATSFEALDNSVTVVVKMPSVAGDKYTGLAG</sequence>
<dbReference type="SUPFAM" id="SSF51182">
    <property type="entry name" value="RmlC-like cupins"/>
    <property type="match status" value="1"/>
</dbReference>
<gene>
    <name evidence="1" type="ORF">HLH21_04375</name>
</gene>
<dbReference type="AlphaFoldDB" id="A0A7W4J5Q4"/>
<dbReference type="Gene3D" id="2.60.120.10">
    <property type="entry name" value="Jelly Rolls"/>
    <property type="match status" value="1"/>
</dbReference>
<evidence type="ECO:0008006" key="3">
    <source>
        <dbReference type="Google" id="ProtNLM"/>
    </source>
</evidence>
<keyword evidence="2" id="KW-1185">Reference proteome</keyword>
<dbReference type="Proteomes" id="UP000561066">
    <property type="component" value="Unassembled WGS sequence"/>
</dbReference>
<evidence type="ECO:0000313" key="2">
    <source>
        <dbReference type="Proteomes" id="UP000561066"/>
    </source>
</evidence>